<protein>
    <recommendedName>
        <fullName evidence="3">Translocation and assembly module subunit TamA</fullName>
    </recommendedName>
    <alternativeName>
        <fullName evidence="9">Autotransporter assembly factor TamA</fullName>
    </alternativeName>
</protein>
<evidence type="ECO:0000259" key="12">
    <source>
        <dbReference type="Pfam" id="PF01103"/>
    </source>
</evidence>
<feature type="domain" description="TamA POTRA" evidence="13">
    <location>
        <begin position="29"/>
        <end position="106"/>
    </location>
</feature>
<dbReference type="InterPro" id="IPR035243">
    <property type="entry name" value="TamA_POTRA_Dom_1"/>
</dbReference>
<dbReference type="EMBL" id="DF952465">
    <property type="protein sequence ID" value="GAN45993.1"/>
    <property type="molecule type" value="Genomic_DNA"/>
</dbReference>
<dbReference type="InterPro" id="IPR039910">
    <property type="entry name" value="D15-like"/>
</dbReference>
<proteinExistence type="inferred from homology"/>
<dbReference type="GO" id="GO:0009279">
    <property type="term" value="C:cell outer membrane"/>
    <property type="evidence" value="ECO:0007669"/>
    <property type="project" value="UniProtKB-SubCell"/>
</dbReference>
<dbReference type="Gene3D" id="3.10.20.310">
    <property type="entry name" value="membrane protein fhac"/>
    <property type="match status" value="3"/>
</dbReference>
<dbReference type="HOGENOM" id="CLU_018618_1_0_6"/>
<reference evidence="14" key="1">
    <citation type="submission" date="2015-03" db="EMBL/GenBank/DDBJ databases">
        <title>Draft genome sequence of Mizugakiibacter sediminis skMP5.</title>
        <authorList>
            <person name="Watanabe T."/>
            <person name="Kojima H."/>
            <person name="Fukui M."/>
        </authorList>
    </citation>
    <scope>NUCLEOTIDE SEQUENCE</scope>
    <source>
        <strain evidence="14">SkMP5</strain>
    </source>
</reference>
<dbReference type="Proteomes" id="UP000253740">
    <property type="component" value="Unassembled WGS sequence"/>
</dbReference>
<keyword evidence="16" id="KW-1185">Reference proteome</keyword>
<comment type="similarity">
    <text evidence="2">Belongs to the TamA family.</text>
</comment>
<keyword evidence="6 11" id="KW-0732">Signal</keyword>
<dbReference type="PANTHER" id="PTHR12815">
    <property type="entry name" value="SORTING AND ASSEMBLY MACHINERY SAMM50 PROTEIN FAMILY MEMBER"/>
    <property type="match status" value="1"/>
</dbReference>
<dbReference type="InterPro" id="IPR000184">
    <property type="entry name" value="Bac_surfAg_D15"/>
</dbReference>
<organism evidence="15">
    <name type="scientific">Mizugakiibacter sediminis</name>
    <dbReference type="NCBI Taxonomy" id="1475481"/>
    <lineage>
        <taxon>Bacteria</taxon>
        <taxon>Pseudomonadati</taxon>
        <taxon>Pseudomonadota</taxon>
        <taxon>Gammaproteobacteria</taxon>
        <taxon>Lysobacterales</taxon>
        <taxon>Rhodanobacteraceae</taxon>
        <taxon>Mizugakiibacter</taxon>
    </lineage>
</organism>
<dbReference type="GO" id="GO:0009306">
    <property type="term" value="P:protein secretion"/>
    <property type="evidence" value="ECO:0007669"/>
    <property type="project" value="TreeGrafter"/>
</dbReference>
<dbReference type="Gene3D" id="2.40.160.50">
    <property type="entry name" value="membrane protein fhac: a member of the omp85/tpsb transporter family"/>
    <property type="match status" value="1"/>
</dbReference>
<evidence type="ECO:0000313" key="16">
    <source>
        <dbReference type="Proteomes" id="UP000253740"/>
    </source>
</evidence>
<keyword evidence="5" id="KW-0812">Transmembrane</keyword>
<evidence type="ECO:0000256" key="4">
    <source>
        <dbReference type="ARBA" id="ARBA00022452"/>
    </source>
</evidence>
<keyword evidence="8" id="KW-0998">Cell outer membrane</keyword>
<keyword evidence="7" id="KW-0472">Membrane</keyword>
<dbReference type="Pfam" id="PF17243">
    <property type="entry name" value="POTRA_TamA_1"/>
    <property type="match status" value="1"/>
</dbReference>
<evidence type="ECO:0000256" key="7">
    <source>
        <dbReference type="ARBA" id="ARBA00023136"/>
    </source>
</evidence>
<accession>A0A0K8QP37</accession>
<evidence type="ECO:0000256" key="8">
    <source>
        <dbReference type="ARBA" id="ARBA00023237"/>
    </source>
</evidence>
<evidence type="ECO:0000256" key="1">
    <source>
        <dbReference type="ARBA" id="ARBA00004442"/>
    </source>
</evidence>
<evidence type="ECO:0000256" key="5">
    <source>
        <dbReference type="ARBA" id="ARBA00022692"/>
    </source>
</evidence>
<evidence type="ECO:0000256" key="6">
    <source>
        <dbReference type="ARBA" id="ARBA00022729"/>
    </source>
</evidence>
<feature type="domain" description="Bacterial surface antigen (D15)" evidence="12">
    <location>
        <begin position="300"/>
        <end position="573"/>
    </location>
</feature>
<keyword evidence="4" id="KW-1134">Transmembrane beta strand</keyword>
<dbReference type="EMBL" id="DF970222">
    <property type="protein sequence ID" value="GAP66638.1"/>
    <property type="molecule type" value="Genomic_DNA"/>
</dbReference>
<feature type="signal peptide" evidence="11">
    <location>
        <begin position="1"/>
        <end position="25"/>
    </location>
</feature>
<dbReference type="Pfam" id="PF01103">
    <property type="entry name" value="Omp85"/>
    <property type="match status" value="1"/>
</dbReference>
<evidence type="ECO:0000313" key="14">
    <source>
        <dbReference type="EMBL" id="GAN45993.1"/>
    </source>
</evidence>
<dbReference type="AlphaFoldDB" id="A0A0K8QP37"/>
<reference evidence="15" key="2">
    <citation type="submission" date="2015-08" db="EMBL/GenBank/DDBJ databases">
        <title>Complete DNA Sequence of Pseudomonas syringae pv. actinidiae, the Causal Agent of Kiwifruit Canker Disease.</title>
        <authorList>
            <person name="Rikkerink E.H.A."/>
            <person name="Fineran P.C."/>
        </authorList>
    </citation>
    <scope>NUCLEOTIDE SEQUENCE</scope>
    <source>
        <strain evidence="15">SkMP5</strain>
    </source>
</reference>
<evidence type="ECO:0000256" key="10">
    <source>
        <dbReference type="ARBA" id="ARBA00093548"/>
    </source>
</evidence>
<evidence type="ECO:0000256" key="9">
    <source>
        <dbReference type="ARBA" id="ARBA00033063"/>
    </source>
</evidence>
<comment type="subunit">
    <text evidence="10">Interacts with TamB to form the translocation and assembly module (TAM).</text>
</comment>
<dbReference type="OrthoDB" id="9769707at2"/>
<name>A0A0K8QP37_9GAMM</name>
<dbReference type="PANTHER" id="PTHR12815:SF47">
    <property type="entry name" value="TRANSLOCATION AND ASSEMBLY MODULE SUBUNIT TAMA"/>
    <property type="match status" value="1"/>
</dbReference>
<gene>
    <name evidence="14" type="ORF">MBSD_2602</name>
    <name evidence="15" type="ORF">MBSD_n1949</name>
</gene>
<evidence type="ECO:0000313" key="15">
    <source>
        <dbReference type="EMBL" id="GAP66638.1"/>
    </source>
</evidence>
<dbReference type="STRING" id="1475481.GCA_000953855_01992"/>
<evidence type="ECO:0000259" key="13">
    <source>
        <dbReference type="Pfam" id="PF17243"/>
    </source>
</evidence>
<evidence type="ECO:0000256" key="11">
    <source>
        <dbReference type="SAM" id="SignalP"/>
    </source>
</evidence>
<evidence type="ECO:0000256" key="3">
    <source>
        <dbReference type="ARBA" id="ARBA00015419"/>
    </source>
</evidence>
<comment type="subcellular location">
    <subcellularLocation>
        <location evidence="1">Cell outer membrane</location>
    </subcellularLocation>
</comment>
<dbReference type="GO" id="GO:0097347">
    <property type="term" value="C:TAM protein secretion complex"/>
    <property type="evidence" value="ECO:0007669"/>
    <property type="project" value="TreeGrafter"/>
</dbReference>
<evidence type="ECO:0000256" key="2">
    <source>
        <dbReference type="ARBA" id="ARBA00010248"/>
    </source>
</evidence>
<feature type="chain" id="PRO_5007415139" description="Translocation and assembly module subunit TamA" evidence="11">
    <location>
        <begin position="26"/>
        <end position="585"/>
    </location>
</feature>
<dbReference type="RefSeq" id="WP_062537230.1">
    <property type="nucleotide sequence ID" value="NZ_DF970222.1"/>
</dbReference>
<sequence>MSRPLRRLGPLLLACALLAAPVARAARVSVSVDGVDDALKQAVLAGVEVQQYAARDVTEAQLRRLYESAPAQARRALEPYGYYNARVDGELRRTEGGWQVVLHVAPGEPVEVAALEIALEGPAARLREVRQAIRRFEPKVGQPLDQARYEKSKSAIGAALTETGFLDARLTVHRIEISRATNRATIRLAWEPGRRYRFGATDFQGAPFRRGFLDRYLPWKPGDYFALSQLLELQRRLTDADYLAFVDVEPDLEHAVDGVVPIKVGVAPAKRTVYTAGIFVGTDTGPGIRGGIQRRWINDRGHKFGVDTLIAQRLKTAAVTYGIPYPGPNDRRFNFGANFRDEDTATSRSRTFGLVANETRQWHGFIRTVGLHLLTGDFTVGSGPDAERGNTTLLYPEFGLSKKVGDDPLFVRRGWSFGVAARAASRGALSQANFAQVTADAKWIRAFKGRNRLILRGSAGATWTDDFGKLPPELRFFAGGDRSIRGYGYQTIGPKNDAGLVIGGKNLAVASAEVEHYFTRNWGMAAFVDAGDAFTSTADFRLKTGVGLGVRWRSPVGMVRVDLGTPVRDRQRRGVELHIVIGPDL</sequence>